<dbReference type="Gene3D" id="3.30.160.20">
    <property type="match status" value="1"/>
</dbReference>
<dbReference type="AlphaFoldDB" id="A0A6J7FGK9"/>
<dbReference type="PROSITE" id="PS00745">
    <property type="entry name" value="RF_PROK_I"/>
    <property type="match status" value="1"/>
</dbReference>
<gene>
    <name evidence="5" type="ORF">UFOPK3516_00519</name>
</gene>
<dbReference type="NCBIfam" id="NF001859">
    <property type="entry name" value="PRK00591.1"/>
    <property type="match status" value="1"/>
</dbReference>
<dbReference type="Gene3D" id="6.10.140.1950">
    <property type="match status" value="1"/>
</dbReference>
<dbReference type="FunFam" id="3.30.70.1660:FF:000002">
    <property type="entry name" value="Peptide chain release factor 1"/>
    <property type="match status" value="1"/>
</dbReference>
<reference evidence="5" key="1">
    <citation type="submission" date="2020-05" db="EMBL/GenBank/DDBJ databases">
        <authorList>
            <person name="Chiriac C."/>
            <person name="Salcher M."/>
            <person name="Ghai R."/>
            <person name="Kavagutti S V."/>
        </authorList>
    </citation>
    <scope>NUCLEOTIDE SEQUENCE</scope>
</reference>
<evidence type="ECO:0000313" key="5">
    <source>
        <dbReference type="EMBL" id="CAB4892938.1"/>
    </source>
</evidence>
<dbReference type="Pfam" id="PF00472">
    <property type="entry name" value="RF-1"/>
    <property type="match status" value="1"/>
</dbReference>
<evidence type="ECO:0000256" key="2">
    <source>
        <dbReference type="ARBA" id="ARBA00022481"/>
    </source>
</evidence>
<dbReference type="PANTHER" id="PTHR43804:SF7">
    <property type="entry name" value="LD18447P"/>
    <property type="match status" value="1"/>
</dbReference>
<protein>
    <submittedName>
        <fullName evidence="5">Unannotated protein</fullName>
    </submittedName>
</protein>
<evidence type="ECO:0000256" key="1">
    <source>
        <dbReference type="ARBA" id="ARBA00010835"/>
    </source>
</evidence>
<keyword evidence="2" id="KW-0488">Methylation</keyword>
<dbReference type="NCBIfam" id="TIGR00019">
    <property type="entry name" value="prfA"/>
    <property type="match status" value="1"/>
</dbReference>
<dbReference type="InterPro" id="IPR045853">
    <property type="entry name" value="Pep_chain_release_fac_I_sf"/>
</dbReference>
<proteinExistence type="inferred from homology"/>
<dbReference type="GO" id="GO:0005737">
    <property type="term" value="C:cytoplasm"/>
    <property type="evidence" value="ECO:0007669"/>
    <property type="project" value="UniProtKB-ARBA"/>
</dbReference>
<dbReference type="EMBL" id="CAFBMB010000026">
    <property type="protein sequence ID" value="CAB4892938.1"/>
    <property type="molecule type" value="Genomic_DNA"/>
</dbReference>
<dbReference type="FunFam" id="3.30.160.20:FF:000004">
    <property type="entry name" value="Peptide chain release factor 1"/>
    <property type="match status" value="1"/>
</dbReference>
<sequence length="359" mass="39622">MLDSVHALLDEHTDLQTQLSDPAVHADAGRAKKLNRRYAELSQIKSAYEALLTMNEDLGAAKELAKEDDAFVDEVAALEQTLPAAQERLRRLLIPRDPDDGRDVIMEIKAGEGGAESALFAADLLRMYLHYAESMGWKTEMLDWTESDLGGYKDVQVAIKGNSPDPSQGVWAHLKYEGGVHRVQRVPATESQGRIHTSAAGVLVFPEVDEPEEVEISQNDLKIDVYRSSGPGGQSVNTTDSAVRITHLPTGIVVSMQNEKSQLQNREAGMRVLRARILAKQQEDAAAEASAARKTQIRTVDRSERIRTYNFPENRIADHRTGYKSYNLDQVMDGLLNGVVDSCIAADEEARLTALAETE</sequence>
<organism evidence="5">
    <name type="scientific">freshwater metagenome</name>
    <dbReference type="NCBI Taxonomy" id="449393"/>
    <lineage>
        <taxon>unclassified sequences</taxon>
        <taxon>metagenomes</taxon>
        <taxon>ecological metagenomes</taxon>
    </lineage>
</organism>
<dbReference type="HAMAP" id="MF_00093">
    <property type="entry name" value="Rel_fac_1"/>
    <property type="match status" value="1"/>
</dbReference>
<dbReference type="GO" id="GO:0016149">
    <property type="term" value="F:translation release factor activity, codon specific"/>
    <property type="evidence" value="ECO:0007669"/>
    <property type="project" value="InterPro"/>
</dbReference>
<keyword evidence="3" id="KW-0648">Protein biosynthesis</keyword>
<dbReference type="SUPFAM" id="SSF75620">
    <property type="entry name" value="Release factor"/>
    <property type="match status" value="1"/>
</dbReference>
<name>A0A6J7FGK9_9ZZZZ</name>
<dbReference type="InterPro" id="IPR050057">
    <property type="entry name" value="Prokaryotic/Mito_RF"/>
</dbReference>
<dbReference type="Pfam" id="PF03462">
    <property type="entry name" value="PCRF"/>
    <property type="match status" value="1"/>
</dbReference>
<dbReference type="InterPro" id="IPR004373">
    <property type="entry name" value="RF-1"/>
</dbReference>
<comment type="similarity">
    <text evidence="1">Belongs to the prokaryotic/mitochondrial release factor family.</text>
</comment>
<evidence type="ECO:0000259" key="4">
    <source>
        <dbReference type="PROSITE" id="PS00745"/>
    </source>
</evidence>
<dbReference type="SMART" id="SM00937">
    <property type="entry name" value="PCRF"/>
    <property type="match status" value="1"/>
</dbReference>
<dbReference type="PANTHER" id="PTHR43804">
    <property type="entry name" value="LD18447P"/>
    <property type="match status" value="1"/>
</dbReference>
<accession>A0A6J7FGK9</accession>
<feature type="domain" description="Prokaryotic-type class I peptide chain release factors" evidence="4">
    <location>
        <begin position="227"/>
        <end position="243"/>
    </location>
</feature>
<dbReference type="Gene3D" id="3.30.70.1660">
    <property type="match status" value="1"/>
</dbReference>
<dbReference type="InterPro" id="IPR000352">
    <property type="entry name" value="Pep_chain_release_fac_I"/>
</dbReference>
<dbReference type="InterPro" id="IPR005139">
    <property type="entry name" value="PCRF"/>
</dbReference>
<evidence type="ECO:0000256" key="3">
    <source>
        <dbReference type="ARBA" id="ARBA00022917"/>
    </source>
</evidence>